<dbReference type="PANTHER" id="PTHR30427">
    <property type="entry name" value="TRANSCRIPTIONAL ACTIVATOR PROTEIN LYSR"/>
    <property type="match status" value="1"/>
</dbReference>
<organism evidence="2 3">
    <name type="scientific">Brenneria izadpanahii</name>
    <dbReference type="NCBI Taxonomy" id="2722756"/>
    <lineage>
        <taxon>Bacteria</taxon>
        <taxon>Pseudomonadati</taxon>
        <taxon>Pseudomonadota</taxon>
        <taxon>Gammaproteobacteria</taxon>
        <taxon>Enterobacterales</taxon>
        <taxon>Pectobacteriaceae</taxon>
        <taxon>Brenneria</taxon>
    </lineage>
</organism>
<gene>
    <name evidence="2" type="ORF">HC231_08305</name>
</gene>
<sequence>MVCVLPAQHPLTQQAVVRWQDIAPRELIFITTDVRMVAMIAEVVSEFRQRQVAAVETNRYSMAINLVRHGNGVTIVDRFSLQGIDTAGLAVRPFRPALQVSVVAVTDRRSVMFPTREAFAEAMKTVMAESAGVVI</sequence>
<dbReference type="Gene3D" id="3.40.190.10">
    <property type="entry name" value="Periplasmic binding protein-like II"/>
    <property type="match status" value="1"/>
</dbReference>
<evidence type="ECO:0000313" key="2">
    <source>
        <dbReference type="EMBL" id="QTF07934.1"/>
    </source>
</evidence>
<dbReference type="Pfam" id="PF03466">
    <property type="entry name" value="LysR_substrate"/>
    <property type="match status" value="1"/>
</dbReference>
<dbReference type="SUPFAM" id="SSF53850">
    <property type="entry name" value="Periplasmic binding protein-like II"/>
    <property type="match status" value="1"/>
</dbReference>
<feature type="domain" description="LysR substrate-binding" evidence="1">
    <location>
        <begin position="1"/>
        <end position="127"/>
    </location>
</feature>
<dbReference type="InterPro" id="IPR005119">
    <property type="entry name" value="LysR_subst-bd"/>
</dbReference>
<evidence type="ECO:0000259" key="1">
    <source>
        <dbReference type="Pfam" id="PF03466"/>
    </source>
</evidence>
<protein>
    <recommendedName>
        <fullName evidence="1">LysR substrate-binding domain-containing protein</fullName>
    </recommendedName>
</protein>
<name>A0ABX7UQD4_9GAMM</name>
<dbReference type="PANTHER" id="PTHR30427:SF1">
    <property type="entry name" value="TRANSCRIPTIONAL ACTIVATOR PROTEIN LYSR"/>
    <property type="match status" value="1"/>
</dbReference>
<proteinExistence type="predicted"/>
<dbReference type="RefSeq" id="WP_208230557.1">
    <property type="nucleotide sequence ID" value="NZ_CP050854.1"/>
</dbReference>
<reference evidence="2 3" key="1">
    <citation type="submission" date="2020-03" db="EMBL/GenBank/DDBJ databases">
        <authorList>
            <person name="Bakhshi Ganjeh M."/>
        </authorList>
    </citation>
    <scope>NUCLEOTIDE SEQUENCE [LARGE SCALE GENOMIC DNA]</scope>
    <source>
        <strain evidence="3">Iran 50</strain>
    </source>
</reference>
<evidence type="ECO:0000313" key="3">
    <source>
        <dbReference type="Proteomes" id="UP000671960"/>
    </source>
</evidence>
<keyword evidence="3" id="KW-1185">Reference proteome</keyword>
<accession>A0ABX7UQD4</accession>
<dbReference type="Proteomes" id="UP000671960">
    <property type="component" value="Chromosome"/>
</dbReference>
<dbReference type="EMBL" id="CP050854">
    <property type="protein sequence ID" value="QTF07934.1"/>
    <property type="molecule type" value="Genomic_DNA"/>
</dbReference>